<name>A0A7E4W0H2_PANRE</name>
<accession>A0A7E4W0H2</accession>
<evidence type="ECO:0000313" key="2">
    <source>
        <dbReference type="WBParaSite" id="Pan_g467.t1"/>
    </source>
</evidence>
<dbReference type="AlphaFoldDB" id="A0A7E4W0H2"/>
<protein>
    <submittedName>
        <fullName evidence="2">Uncharacterized protein</fullName>
    </submittedName>
</protein>
<keyword evidence="1" id="KW-1185">Reference proteome</keyword>
<reference evidence="1" key="1">
    <citation type="journal article" date="2013" name="Genetics">
        <title>The draft genome and transcriptome of Panagrellus redivivus are shaped by the harsh demands of a free-living lifestyle.</title>
        <authorList>
            <person name="Srinivasan J."/>
            <person name="Dillman A.R."/>
            <person name="Macchietto M.G."/>
            <person name="Heikkinen L."/>
            <person name="Lakso M."/>
            <person name="Fracchia K.M."/>
            <person name="Antoshechkin I."/>
            <person name="Mortazavi A."/>
            <person name="Wong G."/>
            <person name="Sternberg P.W."/>
        </authorList>
    </citation>
    <scope>NUCLEOTIDE SEQUENCE [LARGE SCALE GENOMIC DNA]</scope>
    <source>
        <strain evidence="1">MT8872</strain>
    </source>
</reference>
<dbReference type="WBParaSite" id="Pan_g467.t1">
    <property type="protein sequence ID" value="Pan_g467.t1"/>
    <property type="gene ID" value="Pan_g467"/>
</dbReference>
<reference evidence="2" key="2">
    <citation type="submission" date="2020-10" db="UniProtKB">
        <authorList>
            <consortium name="WormBaseParasite"/>
        </authorList>
    </citation>
    <scope>IDENTIFICATION</scope>
</reference>
<organism evidence="1 2">
    <name type="scientific">Panagrellus redivivus</name>
    <name type="common">Microworm</name>
    <dbReference type="NCBI Taxonomy" id="6233"/>
    <lineage>
        <taxon>Eukaryota</taxon>
        <taxon>Metazoa</taxon>
        <taxon>Ecdysozoa</taxon>
        <taxon>Nematoda</taxon>
        <taxon>Chromadorea</taxon>
        <taxon>Rhabditida</taxon>
        <taxon>Tylenchina</taxon>
        <taxon>Panagrolaimomorpha</taxon>
        <taxon>Panagrolaimoidea</taxon>
        <taxon>Panagrolaimidae</taxon>
        <taxon>Panagrellus</taxon>
    </lineage>
</organism>
<sequence>MFSPVQVGIGSDIAITTGRHPVFQKTKTEEKVHRMKANEKESRNPLPFQTRLFDGGGGASPVGAFSVDWLMASTGRRQRHLLCPRRE</sequence>
<evidence type="ECO:0000313" key="1">
    <source>
        <dbReference type="Proteomes" id="UP000492821"/>
    </source>
</evidence>
<dbReference type="Proteomes" id="UP000492821">
    <property type="component" value="Unassembled WGS sequence"/>
</dbReference>
<proteinExistence type="predicted"/>